<dbReference type="InterPro" id="IPR023346">
    <property type="entry name" value="Lysozyme-like_dom_sf"/>
</dbReference>
<feature type="compositionally biased region" description="Low complexity" evidence="1">
    <location>
        <begin position="113"/>
        <end position="124"/>
    </location>
</feature>
<dbReference type="Gene3D" id="1.10.530.10">
    <property type="match status" value="1"/>
</dbReference>
<evidence type="ECO:0000256" key="1">
    <source>
        <dbReference type="SAM" id="MobiDB-lite"/>
    </source>
</evidence>
<evidence type="ECO:0008006" key="4">
    <source>
        <dbReference type="Google" id="ProtNLM"/>
    </source>
</evidence>
<comment type="caution">
    <text evidence="2">The sequence shown here is derived from an EMBL/GenBank/DDBJ whole genome shotgun (WGS) entry which is preliminary data.</text>
</comment>
<dbReference type="CDD" id="cd00093">
    <property type="entry name" value="HTH_XRE"/>
    <property type="match status" value="1"/>
</dbReference>
<accession>A0ABP4IN15</accession>
<dbReference type="EMBL" id="BAAAKJ010000099">
    <property type="protein sequence ID" value="GAA1390604.1"/>
    <property type="molecule type" value="Genomic_DNA"/>
</dbReference>
<evidence type="ECO:0000313" key="2">
    <source>
        <dbReference type="EMBL" id="GAA1390604.1"/>
    </source>
</evidence>
<dbReference type="SUPFAM" id="SSF53955">
    <property type="entry name" value="Lysozyme-like"/>
    <property type="match status" value="1"/>
</dbReference>
<name>A0ABP4IN15_9ACTN</name>
<evidence type="ECO:0000313" key="3">
    <source>
        <dbReference type="Proteomes" id="UP001499863"/>
    </source>
</evidence>
<sequence length="380" mass="39696">MGRRENRIDPGAGPLERFAHDLRMLRRLAGSPSYQQLAAHTHFAPSTLAACASGKRLPSPAVLAAYVTACGGDPAAWEERRVRTRVLLDLAADDDSGGGGGGGSDGTARADHAGGPARSPAPAGGRIVAVTAPAAMDGDSGWSEPVLVTGGVRRLPARPEPYGPATPGGVRRLALLVLALLCAGLSQAGAPPARLTVSSAARTDHAHWFSTAAAVPHRFRPAIVRAGTSCPVPQITPALIAAILATESGFDPELADPVKQEYGIARWTPRVLRYYLPEEQQDRVPVPPLDAEESILALGRILCTLAPQLEGVAGDPVMNLAAAYRTATYVVQKEDGVPARLRPYTDRVRGFLMAFAPPGGACLPFEVPQSSYPAPCSAGR</sequence>
<dbReference type="Pfam" id="PF13560">
    <property type="entry name" value="HTH_31"/>
    <property type="match status" value="1"/>
</dbReference>
<organism evidence="2 3">
    <name type="scientific">Kitasatospora putterlickiae</name>
    <dbReference type="NCBI Taxonomy" id="221725"/>
    <lineage>
        <taxon>Bacteria</taxon>
        <taxon>Bacillati</taxon>
        <taxon>Actinomycetota</taxon>
        <taxon>Actinomycetes</taxon>
        <taxon>Kitasatosporales</taxon>
        <taxon>Streptomycetaceae</taxon>
        <taxon>Kitasatospora</taxon>
    </lineage>
</organism>
<keyword evidence="3" id="KW-1185">Reference proteome</keyword>
<proteinExistence type="predicted"/>
<dbReference type="RefSeq" id="WP_344331498.1">
    <property type="nucleotide sequence ID" value="NZ_BAAAKJ010000099.1"/>
</dbReference>
<feature type="region of interest" description="Disordered" evidence="1">
    <location>
        <begin position="91"/>
        <end position="124"/>
    </location>
</feature>
<dbReference type="Proteomes" id="UP001499863">
    <property type="component" value="Unassembled WGS sequence"/>
</dbReference>
<gene>
    <name evidence="2" type="ORF">GCM10009639_19530</name>
</gene>
<protein>
    <recommendedName>
        <fullName evidence="4">HTH cro/C1-type domain-containing protein</fullName>
    </recommendedName>
</protein>
<dbReference type="InterPro" id="IPR001387">
    <property type="entry name" value="Cro/C1-type_HTH"/>
</dbReference>
<reference evidence="3" key="1">
    <citation type="journal article" date="2019" name="Int. J. Syst. Evol. Microbiol.">
        <title>The Global Catalogue of Microorganisms (GCM) 10K type strain sequencing project: providing services to taxonomists for standard genome sequencing and annotation.</title>
        <authorList>
            <consortium name="The Broad Institute Genomics Platform"/>
            <consortium name="The Broad Institute Genome Sequencing Center for Infectious Disease"/>
            <person name="Wu L."/>
            <person name="Ma J."/>
        </authorList>
    </citation>
    <scope>NUCLEOTIDE SEQUENCE [LARGE SCALE GENOMIC DNA]</scope>
    <source>
        <strain evidence="3">JCM 12393</strain>
    </source>
</reference>